<keyword evidence="2" id="KW-0808">Transferase</keyword>
<gene>
    <name evidence="2" type="ORF">FHR36_007104</name>
</gene>
<comment type="similarity">
    <text evidence="1">Belongs to the class-IV pyridoxal-phosphate-dependent aminotransferase family.</text>
</comment>
<dbReference type="Gene3D" id="3.20.10.10">
    <property type="entry name" value="D-amino Acid Aminotransferase, subunit A, domain 2"/>
    <property type="match status" value="1"/>
</dbReference>
<dbReference type="PANTHER" id="PTHR42743">
    <property type="entry name" value="AMINO-ACID AMINOTRANSFERASE"/>
    <property type="match status" value="1"/>
</dbReference>
<dbReference type="InterPro" id="IPR043131">
    <property type="entry name" value="BCAT-like_N"/>
</dbReference>
<dbReference type="PANTHER" id="PTHR42743:SF11">
    <property type="entry name" value="AMINODEOXYCHORISMATE LYASE"/>
    <property type="match status" value="1"/>
</dbReference>
<dbReference type="EC" id="2.6.1.42" evidence="2"/>
<evidence type="ECO:0000256" key="1">
    <source>
        <dbReference type="ARBA" id="ARBA00009320"/>
    </source>
</evidence>
<evidence type="ECO:0000313" key="2">
    <source>
        <dbReference type="EMBL" id="MCP2313905.1"/>
    </source>
</evidence>
<dbReference type="EMBL" id="JAMZDX010000008">
    <property type="protein sequence ID" value="MCP2313905.1"/>
    <property type="molecule type" value="Genomic_DNA"/>
</dbReference>
<organism evidence="2 3">
    <name type="scientific">Kitasatospora paracochleata</name>
    <dbReference type="NCBI Taxonomy" id="58354"/>
    <lineage>
        <taxon>Bacteria</taxon>
        <taxon>Bacillati</taxon>
        <taxon>Actinomycetota</taxon>
        <taxon>Actinomycetes</taxon>
        <taxon>Kitasatosporales</taxon>
        <taxon>Streptomycetaceae</taxon>
        <taxon>Kitasatospora</taxon>
    </lineage>
</organism>
<dbReference type="RefSeq" id="WP_253804197.1">
    <property type="nucleotide sequence ID" value="NZ_BAAAUB010000029.1"/>
</dbReference>
<dbReference type="GO" id="GO:0004084">
    <property type="term" value="F:branched-chain-amino-acid transaminase activity"/>
    <property type="evidence" value="ECO:0007669"/>
    <property type="project" value="UniProtKB-EC"/>
</dbReference>
<comment type="caution">
    <text evidence="2">The sequence shown here is derived from an EMBL/GenBank/DDBJ whole genome shotgun (WGS) entry which is preliminary data.</text>
</comment>
<dbReference type="CDD" id="cd00449">
    <property type="entry name" value="PLPDE_IV"/>
    <property type="match status" value="1"/>
</dbReference>
<accession>A0ABT1J8Y3</accession>
<keyword evidence="3" id="KW-1185">Reference proteome</keyword>
<dbReference type="Gene3D" id="3.30.470.10">
    <property type="match status" value="1"/>
</dbReference>
<name>A0ABT1J8Y3_9ACTN</name>
<protein>
    <submittedName>
        <fullName evidence="2">Branched-chain amino acid aminotransferase</fullName>
        <ecNumber evidence="2">2.6.1.42</ecNumber>
    </submittedName>
</protein>
<dbReference type="InterPro" id="IPR036038">
    <property type="entry name" value="Aminotransferase-like"/>
</dbReference>
<dbReference type="InterPro" id="IPR001544">
    <property type="entry name" value="Aminotrans_IV"/>
</dbReference>
<reference evidence="2 3" key="1">
    <citation type="submission" date="2022-06" db="EMBL/GenBank/DDBJ databases">
        <title>Sequencing the genomes of 1000 actinobacteria strains.</title>
        <authorList>
            <person name="Klenk H.-P."/>
        </authorList>
    </citation>
    <scope>NUCLEOTIDE SEQUENCE [LARGE SCALE GENOMIC DNA]</scope>
    <source>
        <strain evidence="2 3">DSM 41656</strain>
    </source>
</reference>
<keyword evidence="2" id="KW-0032">Aminotransferase</keyword>
<dbReference type="SUPFAM" id="SSF56752">
    <property type="entry name" value="D-aminoacid aminotransferase-like PLP-dependent enzymes"/>
    <property type="match status" value="1"/>
</dbReference>
<sequence length="306" mass="33789">MYETEPKLIWWNGEVVPWQDAQVHVASETALRGLNVFEGIRGYWRPETGQFAVIRPHEHLHRLAASARLLQIPHDGLIEQLAQGLGEILHATELREDVYVRPTIYVDSGRYTARQDTVTVGAFIACHPTGPRSDQPLSCTISTWRRIPELALPPLAKTGAAYTAFRLARLEALQAGADEAILLNADGHVTETPGAAVFLLRDGQLITPPLADGILDSITRRTVIRLAQTELGLTAQERSITRSELYSADEVFIAGTLDEVRLVGQIDRHAPRHRQAPVANALRTAYLELCTGSRQPLDATLVKLLP</sequence>
<dbReference type="InterPro" id="IPR050571">
    <property type="entry name" value="Class-IV_PLP-Dep_Aminotrnsfr"/>
</dbReference>
<evidence type="ECO:0000313" key="3">
    <source>
        <dbReference type="Proteomes" id="UP001206483"/>
    </source>
</evidence>
<proteinExistence type="inferred from homology"/>
<dbReference type="Pfam" id="PF01063">
    <property type="entry name" value="Aminotran_4"/>
    <property type="match status" value="1"/>
</dbReference>
<dbReference type="InterPro" id="IPR043132">
    <property type="entry name" value="BCAT-like_C"/>
</dbReference>
<dbReference type="Proteomes" id="UP001206483">
    <property type="component" value="Unassembled WGS sequence"/>
</dbReference>